<dbReference type="InterPro" id="IPR018076">
    <property type="entry name" value="T2SS_GspF_dom"/>
</dbReference>
<dbReference type="AlphaFoldDB" id="A0A930UX66"/>
<comment type="caution">
    <text evidence="8">The sequence shown here is derived from an EMBL/GenBank/DDBJ whole genome shotgun (WGS) entry which is preliminary data.</text>
</comment>
<accession>A0A930UX66</accession>
<organism evidence="8 9">
    <name type="scientific">Nocardioides acrostichi</name>
    <dbReference type="NCBI Taxonomy" id="2784339"/>
    <lineage>
        <taxon>Bacteria</taxon>
        <taxon>Bacillati</taxon>
        <taxon>Actinomycetota</taxon>
        <taxon>Actinomycetes</taxon>
        <taxon>Propionibacteriales</taxon>
        <taxon>Nocardioidaceae</taxon>
        <taxon>Nocardioides</taxon>
    </lineage>
</organism>
<dbReference type="PANTHER" id="PTHR35007">
    <property type="entry name" value="INTEGRAL MEMBRANE PROTEIN-RELATED"/>
    <property type="match status" value="1"/>
</dbReference>
<feature type="domain" description="Type II secretion system protein GspF" evidence="7">
    <location>
        <begin position="99"/>
        <end position="224"/>
    </location>
</feature>
<evidence type="ECO:0000259" key="7">
    <source>
        <dbReference type="Pfam" id="PF00482"/>
    </source>
</evidence>
<evidence type="ECO:0000313" key="8">
    <source>
        <dbReference type="EMBL" id="MBF4161771.1"/>
    </source>
</evidence>
<feature type="transmembrane region" description="Helical" evidence="6">
    <location>
        <begin position="210"/>
        <end position="227"/>
    </location>
</feature>
<reference evidence="8" key="1">
    <citation type="submission" date="2020-11" db="EMBL/GenBank/DDBJ databases">
        <title>Nocardioides sp. CBS4Y-1, whole genome shotgun sequence.</title>
        <authorList>
            <person name="Tuo L."/>
        </authorList>
    </citation>
    <scope>NUCLEOTIDE SEQUENCE</scope>
    <source>
        <strain evidence="8">CBS4Y-1</strain>
    </source>
</reference>
<protein>
    <submittedName>
        <fullName evidence="8">Type II secretion system F family protein</fullName>
    </submittedName>
</protein>
<evidence type="ECO:0000256" key="3">
    <source>
        <dbReference type="ARBA" id="ARBA00022692"/>
    </source>
</evidence>
<evidence type="ECO:0000313" key="9">
    <source>
        <dbReference type="Proteomes" id="UP000656804"/>
    </source>
</evidence>
<evidence type="ECO:0000256" key="6">
    <source>
        <dbReference type="SAM" id="Phobius"/>
    </source>
</evidence>
<evidence type="ECO:0000256" key="5">
    <source>
        <dbReference type="ARBA" id="ARBA00023136"/>
    </source>
</evidence>
<dbReference type="Proteomes" id="UP000656804">
    <property type="component" value="Unassembled WGS sequence"/>
</dbReference>
<dbReference type="EMBL" id="JADIVZ010000003">
    <property type="protein sequence ID" value="MBF4161771.1"/>
    <property type="molecule type" value="Genomic_DNA"/>
</dbReference>
<proteinExistence type="predicted"/>
<evidence type="ECO:0000256" key="4">
    <source>
        <dbReference type="ARBA" id="ARBA00022989"/>
    </source>
</evidence>
<evidence type="ECO:0000256" key="2">
    <source>
        <dbReference type="ARBA" id="ARBA00022475"/>
    </source>
</evidence>
<dbReference type="GO" id="GO:0005886">
    <property type="term" value="C:plasma membrane"/>
    <property type="evidence" value="ECO:0007669"/>
    <property type="project" value="UniProtKB-SubCell"/>
</dbReference>
<name>A0A930UX66_9ACTN</name>
<gene>
    <name evidence="8" type="ORF">ISG29_08710</name>
</gene>
<dbReference type="PANTHER" id="PTHR35007:SF3">
    <property type="entry name" value="POSSIBLE CONSERVED ALANINE RICH MEMBRANE PROTEIN"/>
    <property type="match status" value="1"/>
</dbReference>
<sequence length="278" mass="29770">MVLLGALVAGGIVLLVSALIPREPSRAASEPSMLLPWVQGLGRRGPAALGVALVVLLLTRWVVAAVAAGVVVLLWTRLFGGSKEARLGVARVEALAAWTESLRDTVAGAVGLEQAIPASVHAASPVIRDHLQTLSDRLRVRVPLPDALQRLADELDDAGADLIVAALILNARLRGPGLREVLTSLSESARDELDMRQRINAGRRSVERSVQIIVFVAIGFVVLLAVLNRDYLQPYSSPVGQIVLLVVVGMFAAGIAWLRKLAQFEMPSRFLRTRGEVS</sequence>
<keyword evidence="2" id="KW-1003">Cell membrane</keyword>
<keyword evidence="3 6" id="KW-0812">Transmembrane</keyword>
<comment type="subcellular location">
    <subcellularLocation>
        <location evidence="1">Cell membrane</location>
        <topology evidence="1">Multi-pass membrane protein</topology>
    </subcellularLocation>
</comment>
<keyword evidence="4 6" id="KW-1133">Transmembrane helix</keyword>
<feature type="transmembrane region" description="Helical" evidence="6">
    <location>
        <begin position="239"/>
        <end position="258"/>
    </location>
</feature>
<dbReference type="Pfam" id="PF00482">
    <property type="entry name" value="T2SSF"/>
    <property type="match status" value="1"/>
</dbReference>
<feature type="transmembrane region" description="Helical" evidence="6">
    <location>
        <begin position="51"/>
        <end position="76"/>
    </location>
</feature>
<keyword evidence="9" id="KW-1185">Reference proteome</keyword>
<evidence type="ECO:0000256" key="1">
    <source>
        <dbReference type="ARBA" id="ARBA00004651"/>
    </source>
</evidence>
<keyword evidence="5 6" id="KW-0472">Membrane</keyword>